<sequence length="54" mass="6722">MQLTKHQHTNNINFRLVMMNFLSSRMHLIKHQPTPINFHLHHCYINNLFKMFRF</sequence>
<evidence type="ECO:0000313" key="1">
    <source>
        <dbReference type="Proteomes" id="UP000887563"/>
    </source>
</evidence>
<keyword evidence="1" id="KW-1185">Reference proteome</keyword>
<accession>A0A914MQA2</accession>
<evidence type="ECO:0000313" key="2">
    <source>
        <dbReference type="WBParaSite" id="Minc3s02182g28732"/>
    </source>
</evidence>
<name>A0A914MQA2_MELIC</name>
<dbReference type="Proteomes" id="UP000887563">
    <property type="component" value="Unplaced"/>
</dbReference>
<reference evidence="2" key="1">
    <citation type="submission" date="2022-11" db="UniProtKB">
        <authorList>
            <consortium name="WormBaseParasite"/>
        </authorList>
    </citation>
    <scope>IDENTIFICATION</scope>
</reference>
<dbReference type="AlphaFoldDB" id="A0A914MQA2"/>
<protein>
    <submittedName>
        <fullName evidence="2">Candidate secreted effector</fullName>
    </submittedName>
</protein>
<organism evidence="1 2">
    <name type="scientific">Meloidogyne incognita</name>
    <name type="common">Southern root-knot nematode worm</name>
    <name type="synonym">Oxyuris incognita</name>
    <dbReference type="NCBI Taxonomy" id="6306"/>
    <lineage>
        <taxon>Eukaryota</taxon>
        <taxon>Metazoa</taxon>
        <taxon>Ecdysozoa</taxon>
        <taxon>Nematoda</taxon>
        <taxon>Chromadorea</taxon>
        <taxon>Rhabditida</taxon>
        <taxon>Tylenchina</taxon>
        <taxon>Tylenchomorpha</taxon>
        <taxon>Tylenchoidea</taxon>
        <taxon>Meloidogynidae</taxon>
        <taxon>Meloidogyninae</taxon>
        <taxon>Meloidogyne</taxon>
        <taxon>Meloidogyne incognita group</taxon>
    </lineage>
</organism>
<proteinExistence type="predicted"/>
<dbReference type="WBParaSite" id="Minc3s02182g28732">
    <property type="protein sequence ID" value="Minc3s02182g28732"/>
    <property type="gene ID" value="Minc3s02182g28732"/>
</dbReference>